<feature type="transmembrane region" description="Helical" evidence="7">
    <location>
        <begin position="6"/>
        <end position="24"/>
    </location>
</feature>
<dbReference type="PRINTS" id="PR01837">
    <property type="entry name" value="MGTCSAPBPROT"/>
</dbReference>
<evidence type="ECO:0000256" key="4">
    <source>
        <dbReference type="ARBA" id="ARBA00022692"/>
    </source>
</evidence>
<evidence type="ECO:0000256" key="6">
    <source>
        <dbReference type="ARBA" id="ARBA00023136"/>
    </source>
</evidence>
<reference evidence="10 12" key="2">
    <citation type="submission" date="2018-03" db="EMBL/GenBank/DDBJ databases">
        <authorList>
            <person name="Keele B.F."/>
        </authorList>
    </citation>
    <scope>NUCLEOTIDE SEQUENCE [LARGE SCALE GENOMIC DNA]</scope>
    <source>
        <strain evidence="10">ZCTH4_d</strain>
    </source>
</reference>
<organism evidence="9 11">
    <name type="scientific">Caldibacillus debilis</name>
    <dbReference type="NCBI Taxonomy" id="301148"/>
    <lineage>
        <taxon>Bacteria</taxon>
        <taxon>Bacillati</taxon>
        <taxon>Bacillota</taxon>
        <taxon>Bacilli</taxon>
        <taxon>Bacillales</taxon>
        <taxon>Bacillaceae</taxon>
        <taxon>Caldibacillus</taxon>
    </lineage>
</organism>
<dbReference type="STRING" id="301148.B4135_2879"/>
<keyword evidence="4 7" id="KW-0812">Transmembrane</keyword>
<dbReference type="InterPro" id="IPR003416">
    <property type="entry name" value="MgtC/SapB/SrpB/YhiD_fam"/>
</dbReference>
<evidence type="ECO:0000313" key="11">
    <source>
        <dbReference type="Proteomes" id="UP000075683"/>
    </source>
</evidence>
<evidence type="ECO:0000259" key="8">
    <source>
        <dbReference type="Pfam" id="PF02308"/>
    </source>
</evidence>
<feature type="domain" description="MgtC/SapB/SrpB/YhiD N-terminal" evidence="8">
    <location>
        <begin position="12"/>
        <end position="142"/>
    </location>
</feature>
<evidence type="ECO:0000313" key="10">
    <source>
        <dbReference type="EMBL" id="REJ23791.1"/>
    </source>
</evidence>
<dbReference type="OrthoDB" id="9811198at2"/>
<dbReference type="AlphaFoldDB" id="A0A150LPL5"/>
<dbReference type="PANTHER" id="PTHR33778:SF4">
    <property type="entry name" value="PROTEIN SAPB"/>
    <property type="match status" value="1"/>
</dbReference>
<evidence type="ECO:0000256" key="7">
    <source>
        <dbReference type="SAM" id="Phobius"/>
    </source>
</evidence>
<dbReference type="RefSeq" id="WP_020155308.1">
    <property type="nucleotide sequence ID" value="NZ_LQYT01000078.1"/>
</dbReference>
<dbReference type="EMBL" id="QEWE01000045">
    <property type="protein sequence ID" value="REJ23791.1"/>
    <property type="molecule type" value="Genomic_DNA"/>
</dbReference>
<proteinExistence type="inferred from homology"/>
<comment type="subcellular location">
    <subcellularLocation>
        <location evidence="1">Cell membrane</location>
        <topology evidence="1">Multi-pass membrane protein</topology>
    </subcellularLocation>
</comment>
<feature type="transmembrane region" description="Helical" evidence="7">
    <location>
        <begin position="33"/>
        <end position="53"/>
    </location>
</feature>
<evidence type="ECO:0000256" key="1">
    <source>
        <dbReference type="ARBA" id="ARBA00004651"/>
    </source>
</evidence>
<keyword evidence="3" id="KW-1003">Cell membrane</keyword>
<dbReference type="InterPro" id="IPR049177">
    <property type="entry name" value="MgtC_SapB_SrpB_YhiD_N"/>
</dbReference>
<feature type="transmembrane region" description="Helical" evidence="7">
    <location>
        <begin position="73"/>
        <end position="91"/>
    </location>
</feature>
<dbReference type="PANTHER" id="PTHR33778">
    <property type="entry name" value="PROTEIN MGTC"/>
    <property type="match status" value="1"/>
</dbReference>
<evidence type="ECO:0000256" key="2">
    <source>
        <dbReference type="ARBA" id="ARBA00009298"/>
    </source>
</evidence>
<evidence type="ECO:0000256" key="3">
    <source>
        <dbReference type="ARBA" id="ARBA00022475"/>
    </source>
</evidence>
<sequence length="231" mass="25263">MTEFDLEILGKLVIAAVLGLIIGLEREMKHKPVGLKTCLIISIVSCLLTVVSIESAYKAAGSEDVNITMDPLRLAAQIVSGIGFLGAGVILRRGNDKISGLTTAAIIWGAAGIGIAVGANFYFEAIAGVILFIISVEFLPELMTRIGPKALREKDISLEITVSENRFLEQIIDSLKKNRFSIQRIRIRDLKEGKHLISLKIGISRELKITEVYHMFSAMPGVELVEIESMQ</sequence>
<comment type="caution">
    <text evidence="9">The sequence shown here is derived from an EMBL/GenBank/DDBJ whole genome shotgun (WGS) entry which is preliminary data.</text>
</comment>
<comment type="similarity">
    <text evidence="2">Belongs to the MgtC/SapB family.</text>
</comment>
<reference evidence="9 11" key="1">
    <citation type="submission" date="2016-01" db="EMBL/GenBank/DDBJ databases">
        <title>Draft Genome Sequences of Seven Thermophilic Sporeformers Isolated from Foods.</title>
        <authorList>
            <person name="Berendsen E.M."/>
            <person name="Wells-Bennik M.H."/>
            <person name="Krawcyk A.O."/>
            <person name="De Jong A."/>
            <person name="Holsappel S."/>
            <person name="Eijlander R.T."/>
            <person name="Kuipers O.P."/>
        </authorList>
    </citation>
    <scope>NUCLEOTIDE SEQUENCE [LARGE SCALE GENOMIC DNA]</scope>
    <source>
        <strain evidence="9 11">B4135</strain>
    </source>
</reference>
<gene>
    <name evidence="9" type="ORF">B4135_2879</name>
    <name evidence="10" type="ORF">C6P37_16640</name>
</gene>
<protein>
    <submittedName>
        <fullName evidence="10">MgtC/SapB family protein</fullName>
    </submittedName>
</protein>
<accession>A0A150LPL5</accession>
<keyword evidence="5 7" id="KW-1133">Transmembrane helix</keyword>
<feature type="transmembrane region" description="Helical" evidence="7">
    <location>
        <begin position="98"/>
        <end position="119"/>
    </location>
</feature>
<feature type="transmembrane region" description="Helical" evidence="7">
    <location>
        <begin position="125"/>
        <end position="144"/>
    </location>
</feature>
<dbReference type="EMBL" id="LQYT01000078">
    <property type="protein sequence ID" value="KYD14237.1"/>
    <property type="molecule type" value="Genomic_DNA"/>
</dbReference>
<keyword evidence="6 7" id="KW-0472">Membrane</keyword>
<name>A0A150LPL5_9BACI</name>
<dbReference type="Pfam" id="PF02308">
    <property type="entry name" value="MgtC"/>
    <property type="match status" value="1"/>
</dbReference>
<evidence type="ECO:0000313" key="12">
    <source>
        <dbReference type="Proteomes" id="UP000257014"/>
    </source>
</evidence>
<evidence type="ECO:0000313" key="9">
    <source>
        <dbReference type="EMBL" id="KYD14237.1"/>
    </source>
</evidence>
<dbReference type="Proteomes" id="UP000075683">
    <property type="component" value="Unassembled WGS sequence"/>
</dbReference>
<dbReference type="GO" id="GO:0005886">
    <property type="term" value="C:plasma membrane"/>
    <property type="evidence" value="ECO:0007669"/>
    <property type="project" value="UniProtKB-SubCell"/>
</dbReference>
<dbReference type="PATRIC" id="fig|301148.3.peg.470"/>
<dbReference type="Proteomes" id="UP000257014">
    <property type="component" value="Unassembled WGS sequence"/>
</dbReference>
<evidence type="ECO:0000256" key="5">
    <source>
        <dbReference type="ARBA" id="ARBA00022989"/>
    </source>
</evidence>